<dbReference type="RefSeq" id="WP_308481775.1">
    <property type="nucleotide sequence ID" value="NZ_OY726397.1"/>
</dbReference>
<proteinExistence type="predicted"/>
<evidence type="ECO:0000313" key="1">
    <source>
        <dbReference type="EMBL" id="CAJ1499946.1"/>
    </source>
</evidence>
<accession>A0ABM9LJ89</accession>
<dbReference type="EMBL" id="OY726397">
    <property type="protein sequence ID" value="CAJ1499946.1"/>
    <property type="molecule type" value="Genomic_DNA"/>
</dbReference>
<gene>
    <name evidence="1" type="ORF">MU0053_001543</name>
</gene>
<protein>
    <submittedName>
        <fullName evidence="1">Uncharacterized protein</fullName>
    </submittedName>
</protein>
<name>A0ABM9LJ89_9MYCO</name>
<organism evidence="1 2">
    <name type="scientific">[Mycobacterium] burgundiense</name>
    <dbReference type="NCBI Taxonomy" id="3064286"/>
    <lineage>
        <taxon>Bacteria</taxon>
        <taxon>Bacillati</taxon>
        <taxon>Actinomycetota</taxon>
        <taxon>Actinomycetes</taxon>
        <taxon>Mycobacteriales</taxon>
        <taxon>Mycobacteriaceae</taxon>
        <taxon>Mycolicibacterium</taxon>
    </lineage>
</organism>
<sequence length="50" mass="5164">MGLVVRAVPAEVVGDSSVSAPAEPAPVRLWTGLVPPIGIGSLPFALHRLY</sequence>
<dbReference type="Proteomes" id="UP001190465">
    <property type="component" value="Chromosome"/>
</dbReference>
<reference evidence="1 2" key="1">
    <citation type="submission" date="2023-08" db="EMBL/GenBank/DDBJ databases">
        <authorList>
            <person name="Folkvardsen B D."/>
            <person name="Norman A."/>
        </authorList>
    </citation>
    <scope>NUCLEOTIDE SEQUENCE [LARGE SCALE GENOMIC DNA]</scope>
    <source>
        <strain evidence="1 2">Mu0053</strain>
    </source>
</reference>
<keyword evidence="2" id="KW-1185">Reference proteome</keyword>
<evidence type="ECO:0000313" key="2">
    <source>
        <dbReference type="Proteomes" id="UP001190465"/>
    </source>
</evidence>